<reference evidence="4" key="2">
    <citation type="submission" date="2013-12" db="EMBL/GenBank/DDBJ databases">
        <title>Evolution of pathogenesis and genome organization in the Tremellales.</title>
        <authorList>
            <person name="Cuomo C."/>
            <person name="Litvintseva A."/>
            <person name="Heitman J."/>
            <person name="Chen Y."/>
            <person name="Sun S."/>
            <person name="Springer D."/>
            <person name="Dromer F."/>
            <person name="Young S."/>
            <person name="Zeng Q."/>
            <person name="Chapman S."/>
            <person name="Gujja S."/>
            <person name="Saif S."/>
            <person name="Birren B."/>
        </authorList>
    </citation>
    <scope>NUCLEOTIDE SEQUENCE [LARGE SCALE GENOMIC DNA]</scope>
    <source>
        <strain evidence="4">CBS 10435</strain>
    </source>
</reference>
<proteinExistence type="predicted"/>
<feature type="compositionally biased region" description="Polar residues" evidence="2">
    <location>
        <begin position="19"/>
        <end position="31"/>
    </location>
</feature>
<feature type="compositionally biased region" description="Polar residues" evidence="2">
    <location>
        <begin position="155"/>
        <end position="168"/>
    </location>
</feature>
<dbReference type="Proteomes" id="UP000092583">
    <property type="component" value="Unassembled WGS sequence"/>
</dbReference>
<protein>
    <submittedName>
        <fullName evidence="3">Uncharacterized protein</fullName>
    </submittedName>
</protein>
<feature type="compositionally biased region" description="Low complexity" evidence="2">
    <location>
        <begin position="473"/>
        <end position="489"/>
    </location>
</feature>
<evidence type="ECO:0000256" key="1">
    <source>
        <dbReference type="SAM" id="Coils"/>
    </source>
</evidence>
<feature type="compositionally biased region" description="Acidic residues" evidence="2">
    <location>
        <begin position="106"/>
        <end position="117"/>
    </location>
</feature>
<reference evidence="3 4" key="1">
    <citation type="submission" date="2013-07" db="EMBL/GenBank/DDBJ databases">
        <title>The Genome Sequence of Kwoniella mangroviensis CBS10435.</title>
        <authorList>
            <consortium name="The Broad Institute Genome Sequencing Platform"/>
            <person name="Cuomo C."/>
            <person name="Litvintseva A."/>
            <person name="Chen Y."/>
            <person name="Heitman J."/>
            <person name="Sun S."/>
            <person name="Springer D."/>
            <person name="Dromer F."/>
            <person name="Young S.K."/>
            <person name="Zeng Q."/>
            <person name="Gargeya S."/>
            <person name="Fitzgerald M."/>
            <person name="Abouelleil A."/>
            <person name="Alvarado L."/>
            <person name="Berlin A.M."/>
            <person name="Chapman S.B."/>
            <person name="Dewar J."/>
            <person name="Goldberg J."/>
            <person name="Griggs A."/>
            <person name="Gujja S."/>
            <person name="Hansen M."/>
            <person name="Howarth C."/>
            <person name="Imamovic A."/>
            <person name="Larimer J."/>
            <person name="McCowan C."/>
            <person name="Murphy C."/>
            <person name="Pearson M."/>
            <person name="Priest M."/>
            <person name="Roberts A."/>
            <person name="Saif S."/>
            <person name="Shea T."/>
            <person name="Sykes S."/>
            <person name="Wortman J."/>
            <person name="Nusbaum C."/>
            <person name="Birren B."/>
        </authorList>
    </citation>
    <scope>NUCLEOTIDE SEQUENCE [LARGE SCALE GENOMIC DNA]</scope>
    <source>
        <strain evidence="3 4">CBS 10435</strain>
    </source>
</reference>
<evidence type="ECO:0000313" key="4">
    <source>
        <dbReference type="Proteomes" id="UP000092583"/>
    </source>
</evidence>
<dbReference type="AlphaFoldDB" id="A0A1B9ITP6"/>
<keyword evidence="1" id="KW-0175">Coiled coil</keyword>
<sequence length="602" mass="66453">MPGPLSPYITPPPSLPDSVCSSRRSSLNDTNLEPHHTYPFQYRRLSLDYIARPKHHCNLSSRRSSFNDISQPAQHHFFRRHSGIFRPTLNARVRLPPLPAITDCSGGEDAEGDDDDDRSIGRADKRRRVTKGGKSVDIVPSPRKDSISRSGEDGGSTSPSNQPSSLPSRNGRANGPPTLAHIKPIGFAASREAKRDDGTGSQALPSPVVMGFDFKTIDEDQLKTVGLISRSNSPKENQAQVKLINEQVRDTISIKEQQQALIAARRREVAQSQPSTPKELTFKGWAPKDPENPIPTPRESFSTAAGPNGPPPPLSAGGGVGRRREKTRDKVEKMSIVTSATERDVVPGSKSAPLNQGPASQQASPREPPSGSQTAVPPHTLPPIHGYGHHSLNGLTDPHTAPLRRGGEGHEFARQQGPSSSYYNLPQTRPLTRPFDSQRGPSTGIPSERRDFSVPSTNLGPPRYEIPSPRRISNASTSTAAQHQQQSNSPISPRVSREIFLAPFNQLYDLLSSTDSLRYNLQDLHNRYEVLFQQQLSQMTEFKSTANASNTLLGNLQQSADSLKEMVRYEVERKNSNKDREIEELRERLRRLEERGEGEKKD</sequence>
<evidence type="ECO:0000313" key="3">
    <source>
        <dbReference type="EMBL" id="OCF58906.1"/>
    </source>
</evidence>
<dbReference type="STRING" id="1331196.A0A1B9ITP6"/>
<keyword evidence="4" id="KW-1185">Reference proteome</keyword>
<name>A0A1B9ITP6_9TREE</name>
<dbReference type="EMBL" id="KI669461">
    <property type="protein sequence ID" value="OCF58906.1"/>
    <property type="molecule type" value="Genomic_DNA"/>
</dbReference>
<accession>A0A1B9ITP6</accession>
<feature type="region of interest" description="Disordered" evidence="2">
    <location>
        <begin position="1"/>
        <end position="35"/>
    </location>
</feature>
<evidence type="ECO:0000256" key="2">
    <source>
        <dbReference type="SAM" id="MobiDB-lite"/>
    </source>
</evidence>
<feature type="region of interest" description="Disordered" evidence="2">
    <location>
        <begin position="99"/>
        <end position="181"/>
    </location>
</feature>
<feature type="compositionally biased region" description="Polar residues" evidence="2">
    <location>
        <begin position="352"/>
        <end position="375"/>
    </location>
</feature>
<gene>
    <name evidence="3" type="ORF">L486_03399</name>
</gene>
<feature type="compositionally biased region" description="Pro residues" evidence="2">
    <location>
        <begin position="1"/>
        <end position="15"/>
    </location>
</feature>
<feature type="compositionally biased region" description="Basic and acidic residues" evidence="2">
    <location>
        <begin position="142"/>
        <end position="152"/>
    </location>
</feature>
<dbReference type="OrthoDB" id="2138242at2759"/>
<organism evidence="3 4">
    <name type="scientific">Kwoniella mangroviensis CBS 10435</name>
    <dbReference type="NCBI Taxonomy" id="1331196"/>
    <lineage>
        <taxon>Eukaryota</taxon>
        <taxon>Fungi</taxon>
        <taxon>Dikarya</taxon>
        <taxon>Basidiomycota</taxon>
        <taxon>Agaricomycotina</taxon>
        <taxon>Tremellomycetes</taxon>
        <taxon>Tremellales</taxon>
        <taxon>Cryptococcaceae</taxon>
        <taxon>Kwoniella</taxon>
    </lineage>
</organism>
<feature type="coiled-coil region" evidence="1">
    <location>
        <begin position="568"/>
        <end position="602"/>
    </location>
</feature>
<feature type="compositionally biased region" description="Polar residues" evidence="2">
    <location>
        <begin position="416"/>
        <end position="430"/>
    </location>
</feature>
<feature type="region of interest" description="Disordered" evidence="2">
    <location>
        <begin position="265"/>
        <end position="494"/>
    </location>
</feature>